<evidence type="ECO:0000259" key="2">
    <source>
        <dbReference type="Pfam" id="PF23584"/>
    </source>
</evidence>
<dbReference type="GeneID" id="87880639"/>
<evidence type="ECO:0000313" key="4">
    <source>
        <dbReference type="Proteomes" id="UP001273166"/>
    </source>
</evidence>
<evidence type="ECO:0000313" key="3">
    <source>
        <dbReference type="EMBL" id="KAK3309280.1"/>
    </source>
</evidence>
<organism evidence="3 4">
    <name type="scientific">Chaetomium strumarium</name>
    <dbReference type="NCBI Taxonomy" id="1170767"/>
    <lineage>
        <taxon>Eukaryota</taxon>
        <taxon>Fungi</taxon>
        <taxon>Dikarya</taxon>
        <taxon>Ascomycota</taxon>
        <taxon>Pezizomycotina</taxon>
        <taxon>Sordariomycetes</taxon>
        <taxon>Sordariomycetidae</taxon>
        <taxon>Sordariales</taxon>
        <taxon>Chaetomiaceae</taxon>
        <taxon>Chaetomium</taxon>
    </lineage>
</organism>
<proteinExistence type="predicted"/>
<dbReference type="EMBL" id="JAUDZG010000002">
    <property type="protein sequence ID" value="KAK3309280.1"/>
    <property type="molecule type" value="Genomic_DNA"/>
</dbReference>
<keyword evidence="4" id="KW-1185">Reference proteome</keyword>
<name>A0AAJ0H0N2_9PEZI</name>
<evidence type="ECO:0000256" key="1">
    <source>
        <dbReference type="SAM" id="SignalP"/>
    </source>
</evidence>
<sequence>MYSCWLWASAGLATFAAAAEVVTTPRQFEVDIVFPHNETYKPADTMPIVLAIQNASAATSIGSFSIFWRIAQLQGGQLNSASSSTVDFGNFEVFSNETSADTPLFLAAFTNVTDWIRYGRPIPPATEYTPAVDDRYMLQWSIVWTSLFGTCTKFESLVSADLPADGALTFNIQTVWGQEGTGWQGDIHDVQEAIPECPEFGALVQIGPPPNATKPACPGFEILESRQGNPCAVKVDQPAASSISSRVSSSVSSYMSKYHPTPTTTAAVESSTSKAGVGPARTVQTALAAACVLCGLVV</sequence>
<reference evidence="3" key="1">
    <citation type="journal article" date="2023" name="Mol. Phylogenet. Evol.">
        <title>Genome-scale phylogeny and comparative genomics of the fungal order Sordariales.</title>
        <authorList>
            <person name="Hensen N."/>
            <person name="Bonometti L."/>
            <person name="Westerberg I."/>
            <person name="Brannstrom I.O."/>
            <person name="Guillou S."/>
            <person name="Cros-Aarteil S."/>
            <person name="Calhoun S."/>
            <person name="Haridas S."/>
            <person name="Kuo A."/>
            <person name="Mondo S."/>
            <person name="Pangilinan J."/>
            <person name="Riley R."/>
            <person name="LaButti K."/>
            <person name="Andreopoulos B."/>
            <person name="Lipzen A."/>
            <person name="Chen C."/>
            <person name="Yan M."/>
            <person name="Daum C."/>
            <person name="Ng V."/>
            <person name="Clum A."/>
            <person name="Steindorff A."/>
            <person name="Ohm R.A."/>
            <person name="Martin F."/>
            <person name="Silar P."/>
            <person name="Natvig D.O."/>
            <person name="Lalanne C."/>
            <person name="Gautier V."/>
            <person name="Ament-Velasquez S.L."/>
            <person name="Kruys A."/>
            <person name="Hutchinson M.I."/>
            <person name="Powell A.J."/>
            <person name="Barry K."/>
            <person name="Miller A.N."/>
            <person name="Grigoriev I.V."/>
            <person name="Debuchy R."/>
            <person name="Gladieux P."/>
            <person name="Hiltunen Thoren M."/>
            <person name="Johannesson H."/>
        </authorList>
    </citation>
    <scope>NUCLEOTIDE SEQUENCE</scope>
    <source>
        <strain evidence="3">CBS 333.67</strain>
    </source>
</reference>
<comment type="caution">
    <text evidence="3">The sequence shown here is derived from an EMBL/GenBank/DDBJ whole genome shotgun (WGS) entry which is preliminary data.</text>
</comment>
<protein>
    <recommendedName>
        <fullName evidence="2">DUF7136 domain-containing protein</fullName>
    </recommendedName>
</protein>
<dbReference type="AlphaFoldDB" id="A0AAJ0H0N2"/>
<accession>A0AAJ0H0N2</accession>
<feature type="chain" id="PRO_5042572666" description="DUF7136 domain-containing protein" evidence="1">
    <location>
        <begin position="19"/>
        <end position="298"/>
    </location>
</feature>
<gene>
    <name evidence="3" type="ORF">B0T15DRAFT_136040</name>
</gene>
<dbReference type="Pfam" id="PF23584">
    <property type="entry name" value="DUF7136"/>
    <property type="match status" value="1"/>
</dbReference>
<dbReference type="RefSeq" id="XP_062725060.1">
    <property type="nucleotide sequence ID" value="XM_062861810.1"/>
</dbReference>
<dbReference type="InterPro" id="IPR055560">
    <property type="entry name" value="DUF7136"/>
</dbReference>
<keyword evidence="1" id="KW-0732">Signal</keyword>
<dbReference type="Proteomes" id="UP001273166">
    <property type="component" value="Unassembled WGS sequence"/>
</dbReference>
<feature type="signal peptide" evidence="1">
    <location>
        <begin position="1"/>
        <end position="18"/>
    </location>
</feature>
<feature type="domain" description="DUF7136" evidence="2">
    <location>
        <begin position="23"/>
        <end position="253"/>
    </location>
</feature>
<reference evidence="3" key="2">
    <citation type="submission" date="2023-06" db="EMBL/GenBank/DDBJ databases">
        <authorList>
            <consortium name="Lawrence Berkeley National Laboratory"/>
            <person name="Mondo S.J."/>
            <person name="Hensen N."/>
            <person name="Bonometti L."/>
            <person name="Westerberg I."/>
            <person name="Brannstrom I.O."/>
            <person name="Guillou S."/>
            <person name="Cros-Aarteil S."/>
            <person name="Calhoun S."/>
            <person name="Haridas S."/>
            <person name="Kuo A."/>
            <person name="Pangilinan J."/>
            <person name="Riley R."/>
            <person name="Labutti K."/>
            <person name="Andreopoulos B."/>
            <person name="Lipzen A."/>
            <person name="Chen C."/>
            <person name="Yanf M."/>
            <person name="Daum C."/>
            <person name="Ng V."/>
            <person name="Clum A."/>
            <person name="Steindorff A."/>
            <person name="Ohm R."/>
            <person name="Martin F."/>
            <person name="Silar P."/>
            <person name="Natvig D."/>
            <person name="Lalanne C."/>
            <person name="Gautier V."/>
            <person name="Ament-Velasquez S.L."/>
            <person name="Kruys A."/>
            <person name="Hutchinson M.I."/>
            <person name="Powell A.J."/>
            <person name="Barry K."/>
            <person name="Miller A.N."/>
            <person name="Grigoriev I.V."/>
            <person name="Debuchy R."/>
            <person name="Gladieux P."/>
            <person name="Thoren M.H."/>
            <person name="Johannesson H."/>
        </authorList>
    </citation>
    <scope>NUCLEOTIDE SEQUENCE</scope>
    <source>
        <strain evidence="3">CBS 333.67</strain>
    </source>
</reference>